<gene>
    <name evidence="2" type="ORF">LTR91_025977</name>
</gene>
<evidence type="ECO:0000313" key="3">
    <source>
        <dbReference type="Proteomes" id="UP001175353"/>
    </source>
</evidence>
<feature type="compositionally biased region" description="Polar residues" evidence="1">
    <location>
        <begin position="49"/>
        <end position="63"/>
    </location>
</feature>
<protein>
    <submittedName>
        <fullName evidence="2">Uncharacterized protein</fullName>
    </submittedName>
</protein>
<proteinExistence type="predicted"/>
<evidence type="ECO:0000313" key="2">
    <source>
        <dbReference type="EMBL" id="KAK0950032.1"/>
    </source>
</evidence>
<organism evidence="2 3">
    <name type="scientific">Friedmanniomyces endolithicus</name>
    <dbReference type="NCBI Taxonomy" id="329885"/>
    <lineage>
        <taxon>Eukaryota</taxon>
        <taxon>Fungi</taxon>
        <taxon>Dikarya</taxon>
        <taxon>Ascomycota</taxon>
        <taxon>Pezizomycotina</taxon>
        <taxon>Dothideomycetes</taxon>
        <taxon>Dothideomycetidae</taxon>
        <taxon>Mycosphaerellales</taxon>
        <taxon>Teratosphaeriaceae</taxon>
        <taxon>Friedmanniomyces</taxon>
    </lineage>
</organism>
<feature type="compositionally biased region" description="Basic residues" evidence="1">
    <location>
        <begin position="144"/>
        <end position="153"/>
    </location>
</feature>
<dbReference type="AlphaFoldDB" id="A0AAN6H1S4"/>
<dbReference type="EMBL" id="JAUJLE010000929">
    <property type="protein sequence ID" value="KAK0950032.1"/>
    <property type="molecule type" value="Genomic_DNA"/>
</dbReference>
<comment type="caution">
    <text evidence="2">The sequence shown here is derived from an EMBL/GenBank/DDBJ whole genome shotgun (WGS) entry which is preliminary data.</text>
</comment>
<feature type="region of interest" description="Disordered" evidence="1">
    <location>
        <begin position="49"/>
        <end position="217"/>
    </location>
</feature>
<feature type="compositionally biased region" description="Basic and acidic residues" evidence="1">
    <location>
        <begin position="154"/>
        <end position="180"/>
    </location>
</feature>
<evidence type="ECO:0000256" key="1">
    <source>
        <dbReference type="SAM" id="MobiDB-lite"/>
    </source>
</evidence>
<reference evidence="2" key="1">
    <citation type="submission" date="2023-06" db="EMBL/GenBank/DDBJ databases">
        <title>Black Yeasts Isolated from many extreme environments.</title>
        <authorList>
            <person name="Coleine C."/>
            <person name="Stajich J.E."/>
            <person name="Selbmann L."/>
        </authorList>
    </citation>
    <scope>NUCLEOTIDE SEQUENCE</scope>
    <source>
        <strain evidence="2">CCFEE 5200</strain>
    </source>
</reference>
<feature type="compositionally biased region" description="Low complexity" evidence="1">
    <location>
        <begin position="194"/>
        <end position="205"/>
    </location>
</feature>
<keyword evidence="3" id="KW-1185">Reference proteome</keyword>
<feature type="region of interest" description="Disordered" evidence="1">
    <location>
        <begin position="1"/>
        <end position="36"/>
    </location>
</feature>
<name>A0AAN6H1S4_9PEZI</name>
<dbReference type="Proteomes" id="UP001175353">
    <property type="component" value="Unassembled WGS sequence"/>
</dbReference>
<feature type="compositionally biased region" description="Basic and acidic residues" evidence="1">
    <location>
        <begin position="1"/>
        <end position="21"/>
    </location>
</feature>
<feature type="compositionally biased region" description="Basic residues" evidence="1">
    <location>
        <begin position="65"/>
        <end position="77"/>
    </location>
</feature>
<sequence>MATYSDSHHDYDHDYDLDHTYSRPPAGTRRSKRLRSASAFAVCATSTLTHYTPVSSKPATSTRPLRAHHHRRSKRLRSVCPTRVEGRLGERGGAWGGKKNDEEDGANRTPPFSRPSSDTILLVDNELPKRATSDIPEESETRTRQRKRKRKRKQDREPSKESKRESEELDVHAGTHKEEPGQGQQPAHGQLAPTLDDSTSLATTDVSPLTTFTPCEPTDDISIDIFEEGLGECLAEAFATSRRWEEARIFKYGNEVGTTWKRGSTPEEARTAWTRKMDEQQRAWDILSESDDSRG</sequence>
<accession>A0AAN6H1S4</accession>